<sequence length="233" mass="27295">MKKRFFFLLLCLVPVSIFGQQYEKDQRTAIERQDEHNRYNANHISQVQILKALELAGVNVFNILLKPFDKAYQFDIILTEYKDGEIVKRRSVGVMNDNTYRYYKNNDPFTNKVSVDYIDQITFFAKDMDSLVYLKVETYIGALQGIKLTKHLTRHGQGYSWRSYSKTDWKLNQEIPVLVYASSWVDKTHRIERSCAAADLSSNILEAKALFDNSPHYYVISYVVFEEQDKKSP</sequence>
<evidence type="ECO:0000313" key="2">
    <source>
        <dbReference type="Proteomes" id="UP000016584"/>
    </source>
</evidence>
<gene>
    <name evidence="1" type="ORF">M472_06090</name>
</gene>
<dbReference type="PATRIC" id="fig|1346330.5.peg.2880"/>
<dbReference type="InterPro" id="IPR032222">
    <property type="entry name" value="DUF5041"/>
</dbReference>
<dbReference type="EMBL" id="ATDL01000016">
    <property type="protein sequence ID" value="ERJ58334.1"/>
    <property type="molecule type" value="Genomic_DNA"/>
</dbReference>
<dbReference type="STRING" id="1346330.M472_06090"/>
<proteinExistence type="predicted"/>
<keyword evidence="2" id="KW-1185">Reference proteome</keyword>
<dbReference type="Pfam" id="PF16444">
    <property type="entry name" value="DUF5041"/>
    <property type="match status" value="1"/>
</dbReference>
<dbReference type="OrthoDB" id="1435292at2"/>
<evidence type="ECO:0000313" key="1">
    <source>
        <dbReference type="EMBL" id="ERJ58334.1"/>
    </source>
</evidence>
<comment type="caution">
    <text evidence="1">The sequence shown here is derived from an EMBL/GenBank/DDBJ whole genome shotgun (WGS) entry which is preliminary data.</text>
</comment>
<dbReference type="Proteomes" id="UP000016584">
    <property type="component" value="Unassembled WGS sequence"/>
</dbReference>
<reference evidence="1 2" key="1">
    <citation type="journal article" date="2013" name="Genome Announc.">
        <title>The Draft Genome Sequence of Sphingomonas paucimobilis Strain HER1398 (Proteobacteria), Host to the Giant PAU Phage, Indicates That It Is a Member of the Genus Sphingobacterium (Bacteroidetes).</title>
        <authorList>
            <person name="White R.A.III."/>
            <person name="Suttle C.A."/>
        </authorList>
    </citation>
    <scope>NUCLEOTIDE SEQUENCE [LARGE SCALE GENOMIC DNA]</scope>
    <source>
        <strain evidence="1 2">HER1398</strain>
    </source>
</reference>
<protein>
    <submittedName>
        <fullName evidence="1">Uncharacterized protein</fullName>
    </submittedName>
</protein>
<name>U2J047_9SPHI</name>
<dbReference type="RefSeq" id="WP_021071030.1">
    <property type="nucleotide sequence ID" value="NZ_ATDL01000016.1"/>
</dbReference>
<dbReference type="AlphaFoldDB" id="U2J047"/>
<accession>U2J047</accession>
<organism evidence="1 2">
    <name type="scientific">Sphingobacterium paucimobilis HER1398</name>
    <dbReference type="NCBI Taxonomy" id="1346330"/>
    <lineage>
        <taxon>Bacteria</taxon>
        <taxon>Pseudomonadati</taxon>
        <taxon>Bacteroidota</taxon>
        <taxon>Sphingobacteriia</taxon>
        <taxon>Sphingobacteriales</taxon>
        <taxon>Sphingobacteriaceae</taxon>
        <taxon>Sphingobacterium</taxon>
    </lineage>
</organism>